<sequence length="153" mass="18467">MKKILLFIFALGIFSSTVNAQHKKGREKIKAYKVSFITEKLNLSSEEAEKFWPIYNKYDEEMMQLHREERYNIKKEVFKNGGIEQLSEKESKNILKKIRDIAKQRYEIKANFHDRVSKILPFKKILTLEIAEHEFHRKLFKKYKGEKRRKLSK</sequence>
<protein>
    <recommendedName>
        <fullName evidence="4">Sensor of ECF-type sigma factor</fullName>
    </recommendedName>
</protein>
<accession>A0A839AS49</accession>
<evidence type="ECO:0000313" key="3">
    <source>
        <dbReference type="Proteomes" id="UP000563906"/>
    </source>
</evidence>
<organism evidence="2 3">
    <name type="scientific">Tenacibaculum pelagium</name>
    <dbReference type="NCBI Taxonomy" id="2759527"/>
    <lineage>
        <taxon>Bacteria</taxon>
        <taxon>Pseudomonadati</taxon>
        <taxon>Bacteroidota</taxon>
        <taxon>Flavobacteriia</taxon>
        <taxon>Flavobacteriales</taxon>
        <taxon>Flavobacteriaceae</taxon>
        <taxon>Tenacibaculum</taxon>
    </lineage>
</organism>
<keyword evidence="1" id="KW-0732">Signal</keyword>
<evidence type="ECO:0000313" key="2">
    <source>
        <dbReference type="EMBL" id="MBA6156954.1"/>
    </source>
</evidence>
<feature type="chain" id="PRO_5032653767" description="Sensor of ECF-type sigma factor" evidence="1">
    <location>
        <begin position="21"/>
        <end position="153"/>
    </location>
</feature>
<evidence type="ECO:0008006" key="4">
    <source>
        <dbReference type="Google" id="ProtNLM"/>
    </source>
</evidence>
<dbReference type="AlphaFoldDB" id="A0A839AS49"/>
<dbReference type="RefSeq" id="WP_182125458.1">
    <property type="nucleotide sequence ID" value="NZ_JACGLS010000005.1"/>
</dbReference>
<reference evidence="2 3" key="1">
    <citation type="submission" date="2020-07" db="EMBL/GenBank/DDBJ databases">
        <title>Bacterium isolated from marine sediment.</title>
        <authorList>
            <person name="Shang D."/>
            <person name="Du Z.-J."/>
        </authorList>
    </citation>
    <scope>NUCLEOTIDE SEQUENCE [LARGE SCALE GENOMIC DNA]</scope>
    <source>
        <strain evidence="2 3">S7007</strain>
    </source>
</reference>
<proteinExistence type="predicted"/>
<feature type="signal peptide" evidence="1">
    <location>
        <begin position="1"/>
        <end position="20"/>
    </location>
</feature>
<dbReference type="Proteomes" id="UP000563906">
    <property type="component" value="Unassembled WGS sequence"/>
</dbReference>
<keyword evidence="3" id="KW-1185">Reference proteome</keyword>
<evidence type="ECO:0000256" key="1">
    <source>
        <dbReference type="SAM" id="SignalP"/>
    </source>
</evidence>
<name>A0A839AS49_9FLAO</name>
<dbReference type="EMBL" id="JACGLS010000005">
    <property type="protein sequence ID" value="MBA6156954.1"/>
    <property type="molecule type" value="Genomic_DNA"/>
</dbReference>
<comment type="caution">
    <text evidence="2">The sequence shown here is derived from an EMBL/GenBank/DDBJ whole genome shotgun (WGS) entry which is preliminary data.</text>
</comment>
<gene>
    <name evidence="2" type="ORF">H3Z83_10540</name>
</gene>